<accession>A0ABU4B6K9</accession>
<evidence type="ECO:0000256" key="3">
    <source>
        <dbReference type="SAM" id="MobiDB-lite"/>
    </source>
</evidence>
<protein>
    <submittedName>
        <fullName evidence="5">TetR/AcrR family transcriptional regulator</fullName>
    </submittedName>
</protein>
<feature type="region of interest" description="Disordered" evidence="3">
    <location>
        <begin position="1"/>
        <end position="21"/>
    </location>
</feature>
<feature type="domain" description="HTH tetR-type" evidence="4">
    <location>
        <begin position="22"/>
        <end position="82"/>
    </location>
</feature>
<dbReference type="Proteomes" id="UP001185755">
    <property type="component" value="Unassembled WGS sequence"/>
</dbReference>
<reference evidence="5 6" key="1">
    <citation type="submission" date="2023-10" db="EMBL/GenBank/DDBJ databases">
        <title>Development of a sustainable strategy for remediation of hydrocarbon-contaminated territories based on the waste exchange concept.</title>
        <authorList>
            <person name="Krivoruchko A."/>
        </authorList>
    </citation>
    <scope>NUCLEOTIDE SEQUENCE [LARGE SCALE GENOMIC DNA]</scope>
    <source>
        <strain evidence="5 6">IEGM 1323</strain>
    </source>
</reference>
<dbReference type="EMBL" id="JAWLJX010000001">
    <property type="protein sequence ID" value="MDV6259793.1"/>
    <property type="molecule type" value="Genomic_DNA"/>
</dbReference>
<evidence type="ECO:0000256" key="1">
    <source>
        <dbReference type="ARBA" id="ARBA00023125"/>
    </source>
</evidence>
<evidence type="ECO:0000313" key="5">
    <source>
        <dbReference type="EMBL" id="MDV6259793.1"/>
    </source>
</evidence>
<evidence type="ECO:0000256" key="2">
    <source>
        <dbReference type="PROSITE-ProRule" id="PRU00335"/>
    </source>
</evidence>
<name>A0ABU4B6K9_9NOCA</name>
<comment type="caution">
    <text evidence="5">The sequence shown here is derived from an EMBL/GenBank/DDBJ whole genome shotgun (WGS) entry which is preliminary data.</text>
</comment>
<evidence type="ECO:0000259" key="4">
    <source>
        <dbReference type="PROSITE" id="PS50977"/>
    </source>
</evidence>
<dbReference type="Pfam" id="PF00440">
    <property type="entry name" value="TetR_N"/>
    <property type="match status" value="1"/>
</dbReference>
<keyword evidence="6" id="KW-1185">Reference proteome</keyword>
<dbReference type="InterPro" id="IPR001647">
    <property type="entry name" value="HTH_TetR"/>
</dbReference>
<evidence type="ECO:0000313" key="6">
    <source>
        <dbReference type="Proteomes" id="UP001185755"/>
    </source>
</evidence>
<gene>
    <name evidence="5" type="ORF">R3P96_00410</name>
</gene>
<keyword evidence="1 2" id="KW-0238">DNA-binding</keyword>
<feature type="compositionally biased region" description="Basic and acidic residues" evidence="3">
    <location>
        <begin position="7"/>
        <end position="21"/>
    </location>
</feature>
<dbReference type="RefSeq" id="WP_317562696.1">
    <property type="nucleotide sequence ID" value="NZ_JAWLJX010000001.1"/>
</dbReference>
<proteinExistence type="predicted"/>
<dbReference type="PROSITE" id="PS50977">
    <property type="entry name" value="HTH_TETR_2"/>
    <property type="match status" value="1"/>
</dbReference>
<organism evidence="5 6">
    <name type="scientific">Rhodococcoides yunnanense</name>
    <dbReference type="NCBI Taxonomy" id="278209"/>
    <lineage>
        <taxon>Bacteria</taxon>
        <taxon>Bacillati</taxon>
        <taxon>Actinomycetota</taxon>
        <taxon>Actinomycetes</taxon>
        <taxon>Mycobacteriales</taxon>
        <taxon>Nocardiaceae</taxon>
        <taxon>Rhodococcoides</taxon>
    </lineage>
</organism>
<dbReference type="Gene3D" id="1.10.357.10">
    <property type="entry name" value="Tetracycline Repressor, domain 2"/>
    <property type="match status" value="1"/>
</dbReference>
<dbReference type="SUPFAM" id="SSF46689">
    <property type="entry name" value="Homeodomain-like"/>
    <property type="match status" value="1"/>
</dbReference>
<dbReference type="InterPro" id="IPR009057">
    <property type="entry name" value="Homeodomain-like_sf"/>
</dbReference>
<sequence length="219" mass="23100">MNPPNEVAERSYRGESASERRSARAGRLTGALLDLVQEHGIGALTVGLVCERAGVSKRHFYEQYDNLDSLAVEVLESSLAAVSAHIAATPYEPVDDAVGGLIAAAVEAILATFDDARMAKLYLEAAGNRGLRDSKDRAVAQFVDSILEALTGSSSPDPRAKMTAHLLIAGASEVVAKWLDGEVALSRRDVAACLVALGSDGARRIRANDFEVLAVGPQS</sequence>
<feature type="DNA-binding region" description="H-T-H motif" evidence="2">
    <location>
        <begin position="45"/>
        <end position="64"/>
    </location>
</feature>